<name>A0A1V4JJN6_PATFA</name>
<keyword evidence="2" id="KW-1185">Reference proteome</keyword>
<organism evidence="1 2">
    <name type="scientific">Patagioenas fasciata monilis</name>
    <dbReference type="NCBI Taxonomy" id="372326"/>
    <lineage>
        <taxon>Eukaryota</taxon>
        <taxon>Metazoa</taxon>
        <taxon>Chordata</taxon>
        <taxon>Craniata</taxon>
        <taxon>Vertebrata</taxon>
        <taxon>Euteleostomi</taxon>
        <taxon>Archelosauria</taxon>
        <taxon>Archosauria</taxon>
        <taxon>Dinosauria</taxon>
        <taxon>Saurischia</taxon>
        <taxon>Theropoda</taxon>
        <taxon>Coelurosauria</taxon>
        <taxon>Aves</taxon>
        <taxon>Neognathae</taxon>
        <taxon>Neoaves</taxon>
        <taxon>Columbimorphae</taxon>
        <taxon>Columbiformes</taxon>
        <taxon>Columbidae</taxon>
        <taxon>Patagioenas</taxon>
    </lineage>
</organism>
<accession>A0A1V4JJN6</accession>
<evidence type="ECO:0000313" key="2">
    <source>
        <dbReference type="Proteomes" id="UP000190648"/>
    </source>
</evidence>
<evidence type="ECO:0000313" key="1">
    <source>
        <dbReference type="EMBL" id="OPJ72304.1"/>
    </source>
</evidence>
<dbReference type="AlphaFoldDB" id="A0A1V4JJN6"/>
<protein>
    <submittedName>
        <fullName evidence="1">Uncharacterized protein</fullName>
    </submittedName>
</protein>
<comment type="caution">
    <text evidence="1">The sequence shown here is derived from an EMBL/GenBank/DDBJ whole genome shotgun (WGS) entry which is preliminary data.</text>
</comment>
<dbReference type="EMBL" id="LSYS01007194">
    <property type="protein sequence ID" value="OPJ72304.1"/>
    <property type="molecule type" value="Genomic_DNA"/>
</dbReference>
<sequence>MSREQQLGRVRVCYSQLLLQLQGSLQSCTVSKKVSKGSTFCLTASASFTSSETVCSPELFMNSCCFS</sequence>
<dbReference type="Proteomes" id="UP000190648">
    <property type="component" value="Unassembled WGS sequence"/>
</dbReference>
<reference evidence="1 2" key="1">
    <citation type="submission" date="2016-02" db="EMBL/GenBank/DDBJ databases">
        <title>Band-tailed pigeon sequencing and assembly.</title>
        <authorList>
            <person name="Soares A.E."/>
            <person name="Novak B.J."/>
            <person name="Rice E.S."/>
            <person name="O'Connell B."/>
            <person name="Chang D."/>
            <person name="Weber S."/>
            <person name="Shapiro B."/>
        </authorList>
    </citation>
    <scope>NUCLEOTIDE SEQUENCE [LARGE SCALE GENOMIC DNA]</scope>
    <source>
        <strain evidence="1">BTP2013</strain>
        <tissue evidence="1">Blood</tissue>
    </source>
</reference>
<proteinExistence type="predicted"/>
<gene>
    <name evidence="1" type="ORF">AV530_018756</name>
</gene>
<dbReference type="PROSITE" id="PS51257">
    <property type="entry name" value="PROKAR_LIPOPROTEIN"/>
    <property type="match status" value="1"/>
</dbReference>